<organism evidence="1 2">
    <name type="scientific">Suillus subaureus</name>
    <dbReference type="NCBI Taxonomy" id="48587"/>
    <lineage>
        <taxon>Eukaryota</taxon>
        <taxon>Fungi</taxon>
        <taxon>Dikarya</taxon>
        <taxon>Basidiomycota</taxon>
        <taxon>Agaricomycotina</taxon>
        <taxon>Agaricomycetes</taxon>
        <taxon>Agaricomycetidae</taxon>
        <taxon>Boletales</taxon>
        <taxon>Suillineae</taxon>
        <taxon>Suillaceae</taxon>
        <taxon>Suillus</taxon>
    </lineage>
</organism>
<dbReference type="OrthoDB" id="3259198at2759"/>
<accession>A0A9P7JAK8</accession>
<protein>
    <submittedName>
        <fullName evidence="1">Uncharacterized protein</fullName>
    </submittedName>
</protein>
<evidence type="ECO:0000313" key="2">
    <source>
        <dbReference type="Proteomes" id="UP000807769"/>
    </source>
</evidence>
<dbReference type="RefSeq" id="XP_041189953.1">
    <property type="nucleotide sequence ID" value="XM_041331422.1"/>
</dbReference>
<evidence type="ECO:0000313" key="1">
    <source>
        <dbReference type="EMBL" id="KAG1811293.1"/>
    </source>
</evidence>
<name>A0A9P7JAK8_9AGAM</name>
<sequence length="114" mass="12265">VLAIMANSASNNDTMCEALQELCQNEGVTFNAHWGRLQCMLHTTHLSALVLLEGIGAIKASSMTKNHNAYQDCVTAPLSREYDNNVAGQEDQPDEVSSDSLHEVLSAVSKVSSS</sequence>
<proteinExistence type="predicted"/>
<gene>
    <name evidence="1" type="ORF">BJ212DRAFT_1278277</name>
</gene>
<dbReference type="EMBL" id="JABBWG010000030">
    <property type="protein sequence ID" value="KAG1811293.1"/>
    <property type="molecule type" value="Genomic_DNA"/>
</dbReference>
<comment type="caution">
    <text evidence="1">The sequence shown here is derived from an EMBL/GenBank/DDBJ whole genome shotgun (WGS) entry which is preliminary data.</text>
</comment>
<feature type="non-terminal residue" evidence="1">
    <location>
        <position position="114"/>
    </location>
</feature>
<dbReference type="GeneID" id="64625439"/>
<dbReference type="AlphaFoldDB" id="A0A9P7JAK8"/>
<reference evidence="1" key="1">
    <citation type="journal article" date="2020" name="New Phytol.">
        <title>Comparative genomics reveals dynamic genome evolution in host specialist ectomycorrhizal fungi.</title>
        <authorList>
            <person name="Lofgren L.A."/>
            <person name="Nguyen N.H."/>
            <person name="Vilgalys R."/>
            <person name="Ruytinx J."/>
            <person name="Liao H.L."/>
            <person name="Branco S."/>
            <person name="Kuo A."/>
            <person name="LaButti K."/>
            <person name="Lipzen A."/>
            <person name="Andreopoulos W."/>
            <person name="Pangilinan J."/>
            <person name="Riley R."/>
            <person name="Hundley H."/>
            <person name="Na H."/>
            <person name="Barry K."/>
            <person name="Grigoriev I.V."/>
            <person name="Stajich J.E."/>
            <person name="Kennedy P.G."/>
        </authorList>
    </citation>
    <scope>NUCLEOTIDE SEQUENCE</scope>
    <source>
        <strain evidence="1">MN1</strain>
    </source>
</reference>
<dbReference type="Proteomes" id="UP000807769">
    <property type="component" value="Unassembled WGS sequence"/>
</dbReference>
<keyword evidence="2" id="KW-1185">Reference proteome</keyword>